<dbReference type="PANTHER" id="PTHR43312:SF1">
    <property type="entry name" value="NADP-DEPENDENT OXIDOREDUCTASE DOMAIN-CONTAINING PROTEIN"/>
    <property type="match status" value="1"/>
</dbReference>
<evidence type="ECO:0000259" key="1">
    <source>
        <dbReference type="Pfam" id="PF00248"/>
    </source>
</evidence>
<dbReference type="SUPFAM" id="SSF51430">
    <property type="entry name" value="NAD(P)-linked oxidoreductase"/>
    <property type="match status" value="1"/>
</dbReference>
<dbReference type="AlphaFoldDB" id="A0A7V3E695"/>
<name>A0A7V3E695_9BACT</name>
<proteinExistence type="predicted"/>
<protein>
    <submittedName>
        <fullName evidence="2">Aldo/keto reductase</fullName>
    </submittedName>
</protein>
<dbReference type="PANTHER" id="PTHR43312">
    <property type="entry name" value="D-THREO-ALDOSE 1-DEHYDROGENASE"/>
    <property type="match status" value="1"/>
</dbReference>
<gene>
    <name evidence="2" type="ORF">ENS31_00570</name>
</gene>
<dbReference type="InterPro" id="IPR036812">
    <property type="entry name" value="NAD(P)_OxRdtase_dom_sf"/>
</dbReference>
<sequence length="289" mass="32824">MIYRDLGKTGLKVSAIGFGAGEIGDYRIPDAQVEKLLNTVLDSGINLIDTARGYYASEERIGKFISHRRNEFILSTKVGYGIEGYNDWTYEIVLAGINEALRILKTDYIDIVHLHSCDINVLKNGEVTEALLKAKQQGKIRVAAYSGENEALDYAIQSNKFDSIMTSVNICDQYSLHNLIPIAKEKHLGVIAKRPVANAPWRFAERPVGNYAEDYWLRWKEMNLPEQKNWLETFLRFSVFAEGVDSSIVGTTCIEHLKKDIEIIEKSPLSRELTNYIKTSFNEHWKGLT</sequence>
<organism evidence="2">
    <name type="scientific">Ignavibacterium album</name>
    <dbReference type="NCBI Taxonomy" id="591197"/>
    <lineage>
        <taxon>Bacteria</taxon>
        <taxon>Pseudomonadati</taxon>
        <taxon>Ignavibacteriota</taxon>
        <taxon>Ignavibacteria</taxon>
        <taxon>Ignavibacteriales</taxon>
        <taxon>Ignavibacteriaceae</taxon>
        <taxon>Ignavibacterium</taxon>
    </lineage>
</organism>
<feature type="domain" description="NADP-dependent oxidoreductase" evidence="1">
    <location>
        <begin position="15"/>
        <end position="278"/>
    </location>
</feature>
<dbReference type="InterPro" id="IPR053135">
    <property type="entry name" value="AKR2_Oxidoreductase"/>
</dbReference>
<evidence type="ECO:0000313" key="2">
    <source>
        <dbReference type="EMBL" id="HFI90003.1"/>
    </source>
</evidence>
<dbReference type="InterPro" id="IPR023210">
    <property type="entry name" value="NADP_OxRdtase_dom"/>
</dbReference>
<reference evidence="2" key="1">
    <citation type="journal article" date="2020" name="mSystems">
        <title>Genome- and Community-Level Interaction Insights into Carbon Utilization and Element Cycling Functions of Hydrothermarchaeota in Hydrothermal Sediment.</title>
        <authorList>
            <person name="Zhou Z."/>
            <person name="Liu Y."/>
            <person name="Xu W."/>
            <person name="Pan J."/>
            <person name="Luo Z.H."/>
            <person name="Li M."/>
        </authorList>
    </citation>
    <scope>NUCLEOTIDE SEQUENCE [LARGE SCALE GENOMIC DNA]</scope>
    <source>
        <strain evidence="2">SpSt-479</strain>
    </source>
</reference>
<dbReference type="EMBL" id="DSUJ01000002">
    <property type="protein sequence ID" value="HFI90003.1"/>
    <property type="molecule type" value="Genomic_DNA"/>
</dbReference>
<comment type="caution">
    <text evidence="2">The sequence shown here is derived from an EMBL/GenBank/DDBJ whole genome shotgun (WGS) entry which is preliminary data.</text>
</comment>
<dbReference type="Pfam" id="PF00248">
    <property type="entry name" value="Aldo_ket_red"/>
    <property type="match status" value="1"/>
</dbReference>
<accession>A0A7V3E695</accession>
<dbReference type="Gene3D" id="3.20.20.100">
    <property type="entry name" value="NADP-dependent oxidoreductase domain"/>
    <property type="match status" value="1"/>
</dbReference>
<dbReference type="CDD" id="cd19095">
    <property type="entry name" value="AKR_PA4992-like"/>
    <property type="match status" value="1"/>
</dbReference>